<protein>
    <submittedName>
        <fullName evidence="1">Uncharacterized protein</fullName>
    </submittedName>
</protein>
<dbReference type="AlphaFoldDB" id="A0AAW2VD60"/>
<sequence length="126" mass="14125">MLRMKDVYAASDRHIRYAATKAFFGTKMTEGSSLHSHGVKMLSLVEKLEDIKAGLNNDTYIDVIIQSLPPSYDPFILNYNMNGLEKFIHELINMLVQYEAMTHKSELTVLVGEALTSKAKGKGARC</sequence>
<gene>
    <name evidence="1" type="ORF">Slati_2909500</name>
</gene>
<reference evidence="1" key="2">
    <citation type="journal article" date="2024" name="Plant">
        <title>Genomic evolution and insights into agronomic trait innovations of Sesamum species.</title>
        <authorList>
            <person name="Miao H."/>
            <person name="Wang L."/>
            <person name="Qu L."/>
            <person name="Liu H."/>
            <person name="Sun Y."/>
            <person name="Le M."/>
            <person name="Wang Q."/>
            <person name="Wei S."/>
            <person name="Zheng Y."/>
            <person name="Lin W."/>
            <person name="Duan Y."/>
            <person name="Cao H."/>
            <person name="Xiong S."/>
            <person name="Wang X."/>
            <person name="Wei L."/>
            <person name="Li C."/>
            <person name="Ma Q."/>
            <person name="Ju M."/>
            <person name="Zhao R."/>
            <person name="Li G."/>
            <person name="Mu C."/>
            <person name="Tian Q."/>
            <person name="Mei H."/>
            <person name="Zhang T."/>
            <person name="Gao T."/>
            <person name="Zhang H."/>
        </authorList>
    </citation>
    <scope>NUCLEOTIDE SEQUENCE</scope>
    <source>
        <strain evidence="1">KEN1</strain>
    </source>
</reference>
<reference evidence="1" key="1">
    <citation type="submission" date="2020-06" db="EMBL/GenBank/DDBJ databases">
        <authorList>
            <person name="Li T."/>
            <person name="Hu X."/>
            <person name="Zhang T."/>
            <person name="Song X."/>
            <person name="Zhang H."/>
            <person name="Dai N."/>
            <person name="Sheng W."/>
            <person name="Hou X."/>
            <person name="Wei L."/>
        </authorList>
    </citation>
    <scope>NUCLEOTIDE SEQUENCE</scope>
    <source>
        <strain evidence="1">KEN1</strain>
        <tissue evidence="1">Leaf</tissue>
    </source>
</reference>
<proteinExistence type="predicted"/>
<dbReference type="Pfam" id="PF14223">
    <property type="entry name" value="Retrotran_gag_2"/>
    <property type="match status" value="1"/>
</dbReference>
<comment type="caution">
    <text evidence="1">The sequence shown here is derived from an EMBL/GenBank/DDBJ whole genome shotgun (WGS) entry which is preliminary data.</text>
</comment>
<organism evidence="1">
    <name type="scientific">Sesamum latifolium</name>
    <dbReference type="NCBI Taxonomy" id="2727402"/>
    <lineage>
        <taxon>Eukaryota</taxon>
        <taxon>Viridiplantae</taxon>
        <taxon>Streptophyta</taxon>
        <taxon>Embryophyta</taxon>
        <taxon>Tracheophyta</taxon>
        <taxon>Spermatophyta</taxon>
        <taxon>Magnoliopsida</taxon>
        <taxon>eudicotyledons</taxon>
        <taxon>Gunneridae</taxon>
        <taxon>Pentapetalae</taxon>
        <taxon>asterids</taxon>
        <taxon>lamiids</taxon>
        <taxon>Lamiales</taxon>
        <taxon>Pedaliaceae</taxon>
        <taxon>Sesamum</taxon>
    </lineage>
</organism>
<dbReference type="EMBL" id="JACGWN010000010">
    <property type="protein sequence ID" value="KAL0427347.1"/>
    <property type="molecule type" value="Genomic_DNA"/>
</dbReference>
<name>A0AAW2VD60_9LAMI</name>
<evidence type="ECO:0000313" key="1">
    <source>
        <dbReference type="EMBL" id="KAL0427347.1"/>
    </source>
</evidence>
<accession>A0AAW2VD60</accession>